<evidence type="ECO:0000313" key="3">
    <source>
        <dbReference type="EMBL" id="CAF1413517.1"/>
    </source>
</evidence>
<feature type="signal peptide" evidence="1">
    <location>
        <begin position="1"/>
        <end position="21"/>
    </location>
</feature>
<accession>A0A814R9Z6</accession>
<keyword evidence="4" id="KW-1185">Reference proteome</keyword>
<sequence>MRPVPLLFLAVFLITLSFSVSVKTVLVEGESRTLRVRRGACFIGFGCPIGGGPCNSGCKDRGYKRGGCALFECCCTNH</sequence>
<evidence type="ECO:0000256" key="1">
    <source>
        <dbReference type="SAM" id="SignalP"/>
    </source>
</evidence>
<reference evidence="2" key="1">
    <citation type="submission" date="2021-02" db="EMBL/GenBank/DDBJ databases">
        <authorList>
            <person name="Nowell W R."/>
        </authorList>
    </citation>
    <scope>NUCLEOTIDE SEQUENCE</scope>
</reference>
<dbReference type="Proteomes" id="UP000663828">
    <property type="component" value="Unassembled WGS sequence"/>
</dbReference>
<name>A0A814R9Z6_ADIRI</name>
<dbReference type="Proteomes" id="UP000663852">
    <property type="component" value="Unassembled WGS sequence"/>
</dbReference>
<organism evidence="2 4">
    <name type="scientific">Adineta ricciae</name>
    <name type="common">Rotifer</name>
    <dbReference type="NCBI Taxonomy" id="249248"/>
    <lineage>
        <taxon>Eukaryota</taxon>
        <taxon>Metazoa</taxon>
        <taxon>Spiralia</taxon>
        <taxon>Gnathifera</taxon>
        <taxon>Rotifera</taxon>
        <taxon>Eurotatoria</taxon>
        <taxon>Bdelloidea</taxon>
        <taxon>Adinetida</taxon>
        <taxon>Adinetidae</taxon>
        <taxon>Adineta</taxon>
    </lineage>
</organism>
<dbReference type="AlphaFoldDB" id="A0A814R9Z6"/>
<protein>
    <submittedName>
        <fullName evidence="2">Uncharacterized protein</fullName>
    </submittedName>
</protein>
<evidence type="ECO:0000313" key="4">
    <source>
        <dbReference type="Proteomes" id="UP000663828"/>
    </source>
</evidence>
<feature type="chain" id="PRO_5036410709" evidence="1">
    <location>
        <begin position="22"/>
        <end position="78"/>
    </location>
</feature>
<comment type="caution">
    <text evidence="2">The sequence shown here is derived from an EMBL/GenBank/DDBJ whole genome shotgun (WGS) entry which is preliminary data.</text>
</comment>
<keyword evidence="1" id="KW-0732">Signal</keyword>
<evidence type="ECO:0000313" key="2">
    <source>
        <dbReference type="EMBL" id="CAF1130643.1"/>
    </source>
</evidence>
<gene>
    <name evidence="3" type="ORF">EDS130_LOCUS36915</name>
    <name evidence="2" type="ORF">XAT740_LOCUS19883</name>
</gene>
<dbReference type="EMBL" id="CAJNOR010001370">
    <property type="protein sequence ID" value="CAF1130643.1"/>
    <property type="molecule type" value="Genomic_DNA"/>
</dbReference>
<proteinExistence type="predicted"/>
<dbReference type="EMBL" id="CAJNOJ010000352">
    <property type="protein sequence ID" value="CAF1413517.1"/>
    <property type="molecule type" value="Genomic_DNA"/>
</dbReference>